<dbReference type="InterPro" id="IPR001254">
    <property type="entry name" value="Trypsin_dom"/>
</dbReference>
<dbReference type="PANTHER" id="PTHR24276:SF98">
    <property type="entry name" value="FI18310P1-RELATED"/>
    <property type="match status" value="1"/>
</dbReference>
<protein>
    <submittedName>
        <fullName evidence="8">Trypsin</fullName>
    </submittedName>
</protein>
<dbReference type="EMBL" id="LJIG01009407">
    <property type="protein sequence ID" value="KRT83142.1"/>
    <property type="molecule type" value="Genomic_DNA"/>
</dbReference>
<organism evidence="8 9">
    <name type="scientific">Oryctes borbonicus</name>
    <dbReference type="NCBI Taxonomy" id="1629725"/>
    <lineage>
        <taxon>Eukaryota</taxon>
        <taxon>Metazoa</taxon>
        <taxon>Ecdysozoa</taxon>
        <taxon>Arthropoda</taxon>
        <taxon>Hexapoda</taxon>
        <taxon>Insecta</taxon>
        <taxon>Pterygota</taxon>
        <taxon>Neoptera</taxon>
        <taxon>Endopterygota</taxon>
        <taxon>Coleoptera</taxon>
        <taxon>Polyphaga</taxon>
        <taxon>Scarabaeiformia</taxon>
        <taxon>Scarabaeidae</taxon>
        <taxon>Dynastinae</taxon>
        <taxon>Oryctes</taxon>
    </lineage>
</organism>
<dbReference type="GO" id="GO:0006508">
    <property type="term" value="P:proteolysis"/>
    <property type="evidence" value="ECO:0007669"/>
    <property type="project" value="UniProtKB-KW"/>
</dbReference>
<feature type="non-terminal residue" evidence="8">
    <location>
        <position position="218"/>
    </location>
</feature>
<dbReference type="Pfam" id="PF00089">
    <property type="entry name" value="Trypsin"/>
    <property type="match status" value="1"/>
</dbReference>
<name>A0A0T6B745_9SCAR</name>
<dbReference type="InterPro" id="IPR018114">
    <property type="entry name" value="TRYPSIN_HIS"/>
</dbReference>
<dbReference type="PROSITE" id="PS00135">
    <property type="entry name" value="TRYPSIN_SER"/>
    <property type="match status" value="1"/>
</dbReference>
<dbReference type="SUPFAM" id="SSF50494">
    <property type="entry name" value="Trypsin-like serine proteases"/>
    <property type="match status" value="1"/>
</dbReference>
<evidence type="ECO:0000259" key="7">
    <source>
        <dbReference type="PROSITE" id="PS50240"/>
    </source>
</evidence>
<dbReference type="SMART" id="SM00020">
    <property type="entry name" value="Tryp_SPc"/>
    <property type="match status" value="1"/>
</dbReference>
<dbReference type="AlphaFoldDB" id="A0A0T6B745"/>
<comment type="similarity">
    <text evidence="1">Belongs to the peptidase S1 family.</text>
</comment>
<dbReference type="GO" id="GO:0004252">
    <property type="term" value="F:serine-type endopeptidase activity"/>
    <property type="evidence" value="ECO:0007669"/>
    <property type="project" value="InterPro"/>
</dbReference>
<dbReference type="PANTHER" id="PTHR24276">
    <property type="entry name" value="POLYSERASE-RELATED"/>
    <property type="match status" value="1"/>
</dbReference>
<sequence length="218" mass="24398">YYAFISYNGSLYCGGAFIERDLVLTAAHCIRGRTFTVYPGITTVRDLKRSKGYEMKSAVSHAEYWKTGNWAYDIGLIKLKEKIELNNKAQLIEMATEAPPDGEEATVVGFGAVKCKRKQRCNEYARKSKHLRSTRISILATIGDRLIVTLSHGNTSTCYGDSGGPITYDGKIIAVVSWGQYGDCTGFNFQGPVFTMLDWIEKLKRKCKYKTKVCCNVP</sequence>
<dbReference type="Gene3D" id="2.40.10.10">
    <property type="entry name" value="Trypsin-like serine proteases"/>
    <property type="match status" value="2"/>
</dbReference>
<comment type="caution">
    <text evidence="8">The sequence shown here is derived from an EMBL/GenBank/DDBJ whole genome shotgun (WGS) entry which is preliminary data.</text>
</comment>
<keyword evidence="2 6" id="KW-0645">Protease</keyword>
<keyword evidence="3 6" id="KW-0378">Hydrolase</keyword>
<dbReference type="InterPro" id="IPR050430">
    <property type="entry name" value="Peptidase_S1"/>
</dbReference>
<dbReference type="InterPro" id="IPR043504">
    <property type="entry name" value="Peptidase_S1_PA_chymotrypsin"/>
</dbReference>
<keyword evidence="4 6" id="KW-0720">Serine protease</keyword>
<proteinExistence type="inferred from homology"/>
<evidence type="ECO:0000313" key="9">
    <source>
        <dbReference type="Proteomes" id="UP000051574"/>
    </source>
</evidence>
<evidence type="ECO:0000313" key="8">
    <source>
        <dbReference type="EMBL" id="KRT83142.1"/>
    </source>
</evidence>
<dbReference type="PROSITE" id="PS50240">
    <property type="entry name" value="TRYPSIN_DOM"/>
    <property type="match status" value="1"/>
</dbReference>
<reference evidence="8 9" key="1">
    <citation type="submission" date="2015-09" db="EMBL/GenBank/DDBJ databases">
        <title>Draft genome of the scarab beetle Oryctes borbonicus.</title>
        <authorList>
            <person name="Meyer J.M."/>
            <person name="Markov G.V."/>
            <person name="Baskaran P."/>
            <person name="Herrmann M."/>
            <person name="Sommer R.J."/>
            <person name="Roedelsperger C."/>
        </authorList>
    </citation>
    <scope>NUCLEOTIDE SEQUENCE [LARGE SCALE GENOMIC DNA]</scope>
    <source>
        <strain evidence="8">OB123</strain>
        <tissue evidence="8">Whole animal</tissue>
    </source>
</reference>
<evidence type="ECO:0000256" key="3">
    <source>
        <dbReference type="ARBA" id="ARBA00022801"/>
    </source>
</evidence>
<evidence type="ECO:0000256" key="1">
    <source>
        <dbReference type="ARBA" id="ARBA00007664"/>
    </source>
</evidence>
<feature type="domain" description="Peptidase S1" evidence="7">
    <location>
        <begin position="1"/>
        <end position="205"/>
    </location>
</feature>
<dbReference type="InterPro" id="IPR009003">
    <property type="entry name" value="Peptidase_S1_PA"/>
</dbReference>
<evidence type="ECO:0000256" key="5">
    <source>
        <dbReference type="ARBA" id="ARBA00023157"/>
    </source>
</evidence>
<evidence type="ECO:0000256" key="2">
    <source>
        <dbReference type="ARBA" id="ARBA00022670"/>
    </source>
</evidence>
<dbReference type="OrthoDB" id="6704066at2759"/>
<evidence type="ECO:0000256" key="4">
    <source>
        <dbReference type="ARBA" id="ARBA00022825"/>
    </source>
</evidence>
<evidence type="ECO:0000256" key="6">
    <source>
        <dbReference type="RuleBase" id="RU363034"/>
    </source>
</evidence>
<dbReference type="FunFam" id="2.40.10.10:FF:000068">
    <property type="entry name" value="transmembrane protease serine 2"/>
    <property type="match status" value="1"/>
</dbReference>
<accession>A0A0T6B745</accession>
<dbReference type="PROSITE" id="PS00134">
    <property type="entry name" value="TRYPSIN_HIS"/>
    <property type="match status" value="1"/>
</dbReference>
<dbReference type="InterPro" id="IPR001314">
    <property type="entry name" value="Peptidase_S1A"/>
</dbReference>
<dbReference type="Proteomes" id="UP000051574">
    <property type="component" value="Unassembled WGS sequence"/>
</dbReference>
<dbReference type="InterPro" id="IPR033116">
    <property type="entry name" value="TRYPSIN_SER"/>
</dbReference>
<dbReference type="PRINTS" id="PR00722">
    <property type="entry name" value="CHYMOTRYPSIN"/>
</dbReference>
<keyword evidence="5" id="KW-1015">Disulfide bond</keyword>
<feature type="non-terminal residue" evidence="8">
    <location>
        <position position="1"/>
    </location>
</feature>
<keyword evidence="9" id="KW-1185">Reference proteome</keyword>
<gene>
    <name evidence="8" type="ORF">AMK59_4213</name>
</gene>